<dbReference type="AlphaFoldDB" id="A0A0G2ID18"/>
<protein>
    <submittedName>
        <fullName evidence="2">Uncharacterized protein</fullName>
    </submittedName>
</protein>
<evidence type="ECO:0000313" key="2">
    <source>
        <dbReference type="EMBL" id="KKZ68552.1"/>
    </source>
</evidence>
<organism evidence="2 3">
    <name type="scientific">[Emmonsia] crescens</name>
    <dbReference type="NCBI Taxonomy" id="73230"/>
    <lineage>
        <taxon>Eukaryota</taxon>
        <taxon>Fungi</taxon>
        <taxon>Dikarya</taxon>
        <taxon>Ascomycota</taxon>
        <taxon>Pezizomycotina</taxon>
        <taxon>Eurotiomycetes</taxon>
        <taxon>Eurotiomycetidae</taxon>
        <taxon>Onygenales</taxon>
        <taxon>Ajellomycetaceae</taxon>
        <taxon>Emergomyces</taxon>
    </lineage>
</organism>
<proteinExistence type="predicted"/>
<comment type="caution">
    <text evidence="2">The sequence shown here is derived from an EMBL/GenBank/DDBJ whole genome shotgun (WGS) entry which is preliminary data.</text>
</comment>
<feature type="compositionally biased region" description="Basic and acidic residues" evidence="1">
    <location>
        <begin position="37"/>
        <end position="49"/>
    </location>
</feature>
<feature type="region of interest" description="Disordered" evidence="1">
    <location>
        <begin position="17"/>
        <end position="80"/>
    </location>
</feature>
<accession>A0A0G2ID18</accession>
<dbReference type="Proteomes" id="UP000034164">
    <property type="component" value="Unassembled WGS sequence"/>
</dbReference>
<evidence type="ECO:0000313" key="3">
    <source>
        <dbReference type="Proteomes" id="UP000034164"/>
    </source>
</evidence>
<reference evidence="3" key="1">
    <citation type="journal article" date="2015" name="PLoS Genet.">
        <title>The dynamic genome and transcriptome of the human fungal pathogen Blastomyces and close relative Emmonsia.</title>
        <authorList>
            <person name="Munoz J.F."/>
            <person name="Gauthier G.M."/>
            <person name="Desjardins C.A."/>
            <person name="Gallo J.E."/>
            <person name="Holder J."/>
            <person name="Sullivan T.D."/>
            <person name="Marty A.J."/>
            <person name="Carmen J.C."/>
            <person name="Chen Z."/>
            <person name="Ding L."/>
            <person name="Gujja S."/>
            <person name="Magrini V."/>
            <person name="Misas E."/>
            <person name="Mitreva M."/>
            <person name="Priest M."/>
            <person name="Saif S."/>
            <person name="Whiston E.A."/>
            <person name="Young S."/>
            <person name="Zeng Q."/>
            <person name="Goldman W.E."/>
            <person name="Mardis E.R."/>
            <person name="Taylor J.W."/>
            <person name="McEwen J.G."/>
            <person name="Clay O.K."/>
            <person name="Klein B.S."/>
            <person name="Cuomo C.A."/>
        </authorList>
    </citation>
    <scope>NUCLEOTIDE SEQUENCE [LARGE SCALE GENOMIC DNA]</scope>
    <source>
        <strain evidence="3">UAMH 3008</strain>
    </source>
</reference>
<dbReference type="EMBL" id="LCZI01000096">
    <property type="protein sequence ID" value="KKZ68552.1"/>
    <property type="molecule type" value="Genomic_DNA"/>
</dbReference>
<name>A0A0G2ID18_9EURO</name>
<sequence>MEVIECPAITTPALEPELFERKRRSSKSTAIPGPWDRGLEAAESREHGEQGQTNAGTKAAEAQMEANRRRGSSWKNEGWI</sequence>
<dbReference type="VEuPathDB" id="FungiDB:EMCG_05839"/>
<gene>
    <name evidence="2" type="ORF">EMCG_05839</name>
</gene>
<evidence type="ECO:0000256" key="1">
    <source>
        <dbReference type="SAM" id="MobiDB-lite"/>
    </source>
</evidence>